<dbReference type="RefSeq" id="WP_248357458.1">
    <property type="nucleotide sequence ID" value="NZ_AP025591.1"/>
</dbReference>
<organism evidence="1 2">
    <name type="scientific">Anaeromyxobacter oryzae</name>
    <dbReference type="NCBI Taxonomy" id="2918170"/>
    <lineage>
        <taxon>Bacteria</taxon>
        <taxon>Pseudomonadati</taxon>
        <taxon>Myxococcota</taxon>
        <taxon>Myxococcia</taxon>
        <taxon>Myxococcales</taxon>
        <taxon>Cystobacterineae</taxon>
        <taxon>Anaeromyxobacteraceae</taxon>
        <taxon>Anaeromyxobacter</taxon>
    </lineage>
</organism>
<accession>A0ABM7WNP5</accession>
<reference evidence="2" key="1">
    <citation type="journal article" date="2022" name="Int. J. Syst. Evol. Microbiol.">
        <title>Anaeromyxobacter oryzae sp. nov., Anaeromyxobacter diazotrophicus sp. nov. and Anaeromyxobacter paludicola sp. nov., isolated from paddy soils.</title>
        <authorList>
            <person name="Itoh H."/>
            <person name="Xu Z."/>
            <person name="Mise K."/>
            <person name="Masuda Y."/>
            <person name="Ushijima N."/>
            <person name="Hayakawa C."/>
            <person name="Shiratori Y."/>
            <person name="Senoo K."/>
        </authorList>
    </citation>
    <scope>NUCLEOTIDE SEQUENCE [LARGE SCALE GENOMIC DNA]</scope>
    <source>
        <strain evidence="2">Red232</strain>
    </source>
</reference>
<evidence type="ECO:0000313" key="1">
    <source>
        <dbReference type="EMBL" id="BDG01091.1"/>
    </source>
</evidence>
<gene>
    <name evidence="1" type="ORF">AMOR_00870</name>
</gene>
<dbReference type="Proteomes" id="UP001162891">
    <property type="component" value="Chromosome"/>
</dbReference>
<proteinExistence type="predicted"/>
<keyword evidence="2" id="KW-1185">Reference proteome</keyword>
<name>A0ABM7WNP5_9BACT</name>
<sequence>MDLKVECYAGYRGEETPRRLVLGDRRVEVVEVIDRWYGPDHRYFKLRGDDGAVYLVRHDEPADRWELTLFQREER</sequence>
<dbReference type="EMBL" id="AP025591">
    <property type="protein sequence ID" value="BDG01091.1"/>
    <property type="molecule type" value="Genomic_DNA"/>
</dbReference>
<protein>
    <recommendedName>
        <fullName evidence="3">DUF5348 domain-containing protein</fullName>
    </recommendedName>
</protein>
<evidence type="ECO:0000313" key="2">
    <source>
        <dbReference type="Proteomes" id="UP001162891"/>
    </source>
</evidence>
<evidence type="ECO:0008006" key="3">
    <source>
        <dbReference type="Google" id="ProtNLM"/>
    </source>
</evidence>